<keyword evidence="8" id="KW-1185">Reference proteome</keyword>
<comment type="similarity">
    <text evidence="1">Belongs to the metallo-beta-lactamase superfamily.</text>
</comment>
<dbReference type="RefSeq" id="WP_311788455.1">
    <property type="nucleotide sequence ID" value="NZ_JALDYY010000016.1"/>
</dbReference>
<dbReference type="AlphaFoldDB" id="A0AAE3QDJ4"/>
<name>A0AAE3QDJ4_9HYPH</name>
<keyword evidence="3" id="KW-0378">Hydrolase</keyword>
<dbReference type="EMBL" id="JALDYZ010000010">
    <property type="protein sequence ID" value="MDI7923732.1"/>
    <property type="molecule type" value="Genomic_DNA"/>
</dbReference>
<keyword evidence="2" id="KW-0479">Metal-binding</keyword>
<protein>
    <submittedName>
        <fullName evidence="7">MBL fold metallo-hydrolase</fullName>
    </submittedName>
</protein>
<dbReference type="SUPFAM" id="SSF56281">
    <property type="entry name" value="Metallo-hydrolase/oxidoreductase"/>
    <property type="match status" value="1"/>
</dbReference>
<dbReference type="SMART" id="SM00849">
    <property type="entry name" value="Lactamase_B"/>
    <property type="match status" value="1"/>
</dbReference>
<dbReference type="Proteomes" id="UP001161580">
    <property type="component" value="Unassembled WGS sequence"/>
</dbReference>
<feature type="domain" description="Metallo-beta-lactamase" evidence="6">
    <location>
        <begin position="85"/>
        <end position="272"/>
    </location>
</feature>
<dbReference type="InterPro" id="IPR001279">
    <property type="entry name" value="Metallo-B-lactamas"/>
</dbReference>
<evidence type="ECO:0000256" key="1">
    <source>
        <dbReference type="ARBA" id="ARBA00007749"/>
    </source>
</evidence>
<feature type="chain" id="PRO_5042094094" evidence="5">
    <location>
        <begin position="21"/>
        <end position="294"/>
    </location>
</feature>
<evidence type="ECO:0000313" key="7">
    <source>
        <dbReference type="EMBL" id="MDI7923732.1"/>
    </source>
</evidence>
<dbReference type="GO" id="GO:0046872">
    <property type="term" value="F:metal ion binding"/>
    <property type="evidence" value="ECO:0007669"/>
    <property type="project" value="UniProtKB-KW"/>
</dbReference>
<organism evidence="7 8">
    <name type="scientific">Ferirhizobium litorale</name>
    <dbReference type="NCBI Taxonomy" id="2927786"/>
    <lineage>
        <taxon>Bacteria</taxon>
        <taxon>Pseudomonadati</taxon>
        <taxon>Pseudomonadota</taxon>
        <taxon>Alphaproteobacteria</taxon>
        <taxon>Hyphomicrobiales</taxon>
        <taxon>Rhizobiaceae</taxon>
        <taxon>Ferirhizobium</taxon>
    </lineage>
</organism>
<dbReference type="InterPro" id="IPR036866">
    <property type="entry name" value="RibonucZ/Hydroxyglut_hydro"/>
</dbReference>
<dbReference type="GO" id="GO:0016787">
    <property type="term" value="F:hydrolase activity"/>
    <property type="evidence" value="ECO:0007669"/>
    <property type="project" value="UniProtKB-KW"/>
</dbReference>
<dbReference type="PANTHER" id="PTHR42978">
    <property type="entry name" value="QUORUM-QUENCHING LACTONASE YTNP-RELATED-RELATED"/>
    <property type="match status" value="1"/>
</dbReference>
<dbReference type="PANTHER" id="PTHR42978:SF6">
    <property type="entry name" value="QUORUM-QUENCHING LACTONASE YTNP-RELATED"/>
    <property type="match status" value="1"/>
</dbReference>
<evidence type="ECO:0000256" key="4">
    <source>
        <dbReference type="ARBA" id="ARBA00022833"/>
    </source>
</evidence>
<evidence type="ECO:0000256" key="5">
    <source>
        <dbReference type="SAM" id="SignalP"/>
    </source>
</evidence>
<keyword evidence="4" id="KW-0862">Zinc</keyword>
<proteinExistence type="inferred from homology"/>
<gene>
    <name evidence="7" type="ORF">MRS75_16755</name>
</gene>
<evidence type="ECO:0000313" key="8">
    <source>
        <dbReference type="Proteomes" id="UP001161580"/>
    </source>
</evidence>
<reference evidence="7" key="1">
    <citation type="submission" date="2022-03" db="EMBL/GenBank/DDBJ databases">
        <title>Fererhizobium litorale gen. nov., sp. nov., isolated from sandy sediments of the Sea of Japan seashore.</title>
        <authorList>
            <person name="Romanenko L."/>
            <person name="Kurilenko V."/>
            <person name="Otstavnykh N."/>
            <person name="Svetashev V."/>
            <person name="Tekutyeva L."/>
            <person name="Isaeva M."/>
            <person name="Mikhailov V."/>
        </authorList>
    </citation>
    <scope>NUCLEOTIDE SEQUENCE</scope>
    <source>
        <strain evidence="7">KMM 9576</strain>
    </source>
</reference>
<comment type="caution">
    <text evidence="7">The sequence shown here is derived from an EMBL/GenBank/DDBJ whole genome shotgun (WGS) entry which is preliminary data.</text>
</comment>
<feature type="signal peptide" evidence="5">
    <location>
        <begin position="1"/>
        <end position="20"/>
    </location>
</feature>
<dbReference type="Pfam" id="PF00753">
    <property type="entry name" value="Lactamase_B"/>
    <property type="match status" value="1"/>
</dbReference>
<dbReference type="CDD" id="cd07720">
    <property type="entry name" value="OPHC2-like_MBL-fold"/>
    <property type="match status" value="1"/>
</dbReference>
<evidence type="ECO:0000256" key="2">
    <source>
        <dbReference type="ARBA" id="ARBA00022723"/>
    </source>
</evidence>
<accession>A0AAE3QDJ4</accession>
<dbReference type="Gene3D" id="3.60.15.10">
    <property type="entry name" value="Ribonuclease Z/Hydroxyacylglutathione hydrolase-like"/>
    <property type="match status" value="1"/>
</dbReference>
<dbReference type="InterPro" id="IPR051013">
    <property type="entry name" value="MBL_superfamily_lactonases"/>
</dbReference>
<evidence type="ECO:0000259" key="6">
    <source>
        <dbReference type="SMART" id="SM00849"/>
    </source>
</evidence>
<sequence length="294" mass="31147">MKFLCISILVTLFATAEAFAADTGPQPAQPGAETFTLGDFRITALRDAVNVVPNDGSVFGADVGPEAVAEVLTKAGQPTEAITLSVDALLAQRGGEAILIDTGVGPTIPGALASSLTLAGIAPEEVTAVLITHVHSDHIGGLITEDGRPAFKHAVIKISEPDWEWLQKQPAMAELSRVIAPQVKTFKPGEDVAMGIKSVRIPGHTPGHVGYMISSQGETLLDVGDTAHSSIISLAKPDWAMGYDTDVAVGRTSRREVLAQLARVHQLVFAPHFPYPGVGWIVSTNDHFEWLPKK</sequence>
<keyword evidence="5" id="KW-0732">Signal</keyword>
<evidence type="ECO:0000256" key="3">
    <source>
        <dbReference type="ARBA" id="ARBA00022801"/>
    </source>
</evidence>